<feature type="chain" id="PRO_5038817175" evidence="2">
    <location>
        <begin position="22"/>
        <end position="360"/>
    </location>
</feature>
<dbReference type="OrthoDB" id="9777383at2"/>
<feature type="signal peptide" evidence="2">
    <location>
        <begin position="1"/>
        <end position="21"/>
    </location>
</feature>
<dbReference type="PANTHER" id="PTHR48098">
    <property type="entry name" value="ENTEROCHELIN ESTERASE-RELATED"/>
    <property type="match status" value="1"/>
</dbReference>
<dbReference type="PROSITE" id="PS51257">
    <property type="entry name" value="PROKAR_LIPOPROTEIN"/>
    <property type="match status" value="1"/>
</dbReference>
<accession>A0A1H9N5Z0</accession>
<dbReference type="AlphaFoldDB" id="A0A1H9N5Z0"/>
<dbReference type="InterPro" id="IPR050583">
    <property type="entry name" value="Mycobacterial_A85_antigen"/>
</dbReference>
<dbReference type="Pfam" id="PF00756">
    <property type="entry name" value="Esterase"/>
    <property type="match status" value="1"/>
</dbReference>
<dbReference type="SUPFAM" id="SSF53474">
    <property type="entry name" value="alpha/beta-Hydrolases"/>
    <property type="match status" value="1"/>
</dbReference>
<evidence type="ECO:0000313" key="3">
    <source>
        <dbReference type="EMBL" id="SER30823.1"/>
    </source>
</evidence>
<evidence type="ECO:0000313" key="4">
    <source>
        <dbReference type="Proteomes" id="UP000182584"/>
    </source>
</evidence>
<organism evidence="3 4">
    <name type="scientific">Butyrivibrio fibrisolvens</name>
    <dbReference type="NCBI Taxonomy" id="831"/>
    <lineage>
        <taxon>Bacteria</taxon>
        <taxon>Bacillati</taxon>
        <taxon>Bacillota</taxon>
        <taxon>Clostridia</taxon>
        <taxon>Lachnospirales</taxon>
        <taxon>Lachnospiraceae</taxon>
        <taxon>Butyrivibrio</taxon>
    </lineage>
</organism>
<evidence type="ECO:0000256" key="2">
    <source>
        <dbReference type="SAM" id="SignalP"/>
    </source>
</evidence>
<sequence>MKKKSISIVLVLIMTSMCACNANTQEEKGMAVDNSNDGISVTEQSVTETDSEKAANSSEDLSSFASGIKTGDEAAGSDTEFVLNDETEEYCPATIETTRSDVEYGEFTHGTYYSETCGLERGYSILLPADYNSDKQYPVLYLLHGIFGDEYSFSQDGNNKIKEIVGNMAADGYIEETIIVCPNMYASSDPDQKPAFDTESCLPYDNFINDLVNDLMPHIESEYSVLTGRENTYLAGFSMGGRETIYIALQRPELFGYVCAISAAPGIVPTTDKFMTHEGMIEESQMKFADDAVIPEAFIICCGSSDSVVGTYPKQYHEILEQNGSSHIWYEIPGADHDNTAIKSGLFNLFKQIAYDKAIE</sequence>
<protein>
    <submittedName>
        <fullName evidence="3">Enterochelin esterase</fullName>
    </submittedName>
</protein>
<dbReference type="RefSeq" id="WP_074754532.1">
    <property type="nucleotide sequence ID" value="NZ_FOGJ01000004.1"/>
</dbReference>
<reference evidence="3 4" key="1">
    <citation type="submission" date="2016-10" db="EMBL/GenBank/DDBJ databases">
        <authorList>
            <person name="de Groot N.N."/>
        </authorList>
    </citation>
    <scope>NUCLEOTIDE SEQUENCE [LARGE SCALE GENOMIC DNA]</scope>
    <source>
        <strain evidence="3 4">AR40</strain>
    </source>
</reference>
<dbReference type="EMBL" id="FOGJ01000004">
    <property type="protein sequence ID" value="SER30823.1"/>
    <property type="molecule type" value="Genomic_DNA"/>
</dbReference>
<dbReference type="Proteomes" id="UP000182584">
    <property type="component" value="Unassembled WGS sequence"/>
</dbReference>
<dbReference type="InterPro" id="IPR029058">
    <property type="entry name" value="AB_hydrolase_fold"/>
</dbReference>
<evidence type="ECO:0000256" key="1">
    <source>
        <dbReference type="SAM" id="MobiDB-lite"/>
    </source>
</evidence>
<feature type="region of interest" description="Disordered" evidence="1">
    <location>
        <begin position="43"/>
        <end position="62"/>
    </location>
</feature>
<dbReference type="Gene3D" id="3.40.50.1820">
    <property type="entry name" value="alpha/beta hydrolase"/>
    <property type="match status" value="1"/>
</dbReference>
<dbReference type="PANTHER" id="PTHR48098:SF1">
    <property type="entry name" value="DIACYLGLYCEROL ACYLTRANSFERASE_MYCOLYLTRANSFERASE AG85A"/>
    <property type="match status" value="1"/>
</dbReference>
<name>A0A1H9N5Z0_BUTFI</name>
<gene>
    <name evidence="3" type="ORF">SAMN04487884_10440</name>
</gene>
<dbReference type="InterPro" id="IPR000801">
    <property type="entry name" value="Esterase-like"/>
</dbReference>
<proteinExistence type="predicted"/>
<keyword evidence="2" id="KW-0732">Signal</keyword>